<proteinExistence type="predicted"/>
<gene>
    <name evidence="2" type="ORF">CDL15_Pgr002570</name>
</gene>
<reference evidence="3" key="1">
    <citation type="journal article" date="2017" name="Plant J.">
        <title>The pomegranate (Punica granatum L.) genome and the genomics of punicalagin biosynthesis.</title>
        <authorList>
            <person name="Qin G."/>
            <person name="Xu C."/>
            <person name="Ming R."/>
            <person name="Tang H."/>
            <person name="Guyot R."/>
            <person name="Kramer E.M."/>
            <person name="Hu Y."/>
            <person name="Yi X."/>
            <person name="Qi Y."/>
            <person name="Xu X."/>
            <person name="Gao Z."/>
            <person name="Pan H."/>
            <person name="Jian J."/>
            <person name="Tian Y."/>
            <person name="Yue Z."/>
            <person name="Xu Y."/>
        </authorList>
    </citation>
    <scope>NUCLEOTIDE SEQUENCE [LARGE SCALE GENOMIC DNA]</scope>
    <source>
        <strain evidence="3">cv. Dabenzi</strain>
    </source>
</reference>
<feature type="region of interest" description="Disordered" evidence="1">
    <location>
        <begin position="1"/>
        <end position="54"/>
    </location>
</feature>
<evidence type="ECO:0000313" key="3">
    <source>
        <dbReference type="Proteomes" id="UP000197138"/>
    </source>
</evidence>
<evidence type="ECO:0000256" key="1">
    <source>
        <dbReference type="SAM" id="MobiDB-lite"/>
    </source>
</evidence>
<protein>
    <submittedName>
        <fullName evidence="2">Uncharacterized protein</fullName>
    </submittedName>
</protein>
<accession>A0A218X5X4</accession>
<dbReference type="EMBL" id="MTKT01002344">
    <property type="protein sequence ID" value="OWM80129.1"/>
    <property type="molecule type" value="Genomic_DNA"/>
</dbReference>
<evidence type="ECO:0000313" key="2">
    <source>
        <dbReference type="EMBL" id="OWM80129.1"/>
    </source>
</evidence>
<comment type="caution">
    <text evidence="2">The sequence shown here is derived from an EMBL/GenBank/DDBJ whole genome shotgun (WGS) entry which is preliminary data.</text>
</comment>
<dbReference type="AlphaFoldDB" id="A0A218X5X4"/>
<sequence>MQGRNPKVNAGPEANVRSKPNAINAGPEPDAGLELDARPKPNAVNAGGANWPGRRHASTLRDMHKVCRGCVHGQASAALESTGSRRGPCGDIYPRVHVWVFMRPFPRPFQGGVRSSELLIASLHLGTSLGELPLRVYAICISWRVGEVLVFWWTLPRREQEAERGVPYQDDRKIRLGLVNMNDVLFFENCMMHVCEESKCPRLNRNYMYIALEMEDSSGTQADSMDCCRRRVEGLHGGIARCMVRCYKDRAVYGWGLPTQGCEFLEIERGSLGAGSVA</sequence>
<name>A0A218X5X4_PUNGR</name>
<organism evidence="2 3">
    <name type="scientific">Punica granatum</name>
    <name type="common">Pomegranate</name>
    <dbReference type="NCBI Taxonomy" id="22663"/>
    <lineage>
        <taxon>Eukaryota</taxon>
        <taxon>Viridiplantae</taxon>
        <taxon>Streptophyta</taxon>
        <taxon>Embryophyta</taxon>
        <taxon>Tracheophyta</taxon>
        <taxon>Spermatophyta</taxon>
        <taxon>Magnoliopsida</taxon>
        <taxon>eudicotyledons</taxon>
        <taxon>Gunneridae</taxon>
        <taxon>Pentapetalae</taxon>
        <taxon>rosids</taxon>
        <taxon>malvids</taxon>
        <taxon>Myrtales</taxon>
        <taxon>Lythraceae</taxon>
        <taxon>Punica</taxon>
    </lineage>
</organism>
<dbReference type="Proteomes" id="UP000197138">
    <property type="component" value="Unassembled WGS sequence"/>
</dbReference>